<gene>
    <name evidence="3" type="ORF">RR48_05417</name>
</gene>
<feature type="compositionally biased region" description="Basic and acidic residues" evidence="1">
    <location>
        <begin position="182"/>
        <end position="193"/>
    </location>
</feature>
<feature type="compositionally biased region" description="Basic and acidic residues" evidence="1">
    <location>
        <begin position="151"/>
        <end position="162"/>
    </location>
</feature>
<name>A0A0N1IDU1_PAPMA</name>
<feature type="compositionally biased region" description="Basic and acidic residues" evidence="1">
    <location>
        <begin position="251"/>
        <end position="263"/>
    </location>
</feature>
<dbReference type="Pfam" id="PF10148">
    <property type="entry name" value="SCHIP-1_C"/>
    <property type="match status" value="1"/>
</dbReference>
<evidence type="ECO:0000259" key="2">
    <source>
        <dbReference type="Pfam" id="PF10148"/>
    </source>
</evidence>
<feature type="region of interest" description="Disordered" evidence="1">
    <location>
        <begin position="180"/>
        <end position="205"/>
    </location>
</feature>
<feature type="region of interest" description="Disordered" evidence="1">
    <location>
        <begin position="124"/>
        <end position="168"/>
    </location>
</feature>
<evidence type="ECO:0000313" key="4">
    <source>
        <dbReference type="Proteomes" id="UP000053240"/>
    </source>
</evidence>
<dbReference type="InParanoid" id="A0A0N1IDU1"/>
<reference evidence="3 4" key="1">
    <citation type="journal article" date="2015" name="Nat. Commun.">
        <title>Outbred genome sequencing and CRISPR/Cas9 gene editing in butterflies.</title>
        <authorList>
            <person name="Li X."/>
            <person name="Fan D."/>
            <person name="Zhang W."/>
            <person name="Liu G."/>
            <person name="Zhang L."/>
            <person name="Zhao L."/>
            <person name="Fang X."/>
            <person name="Chen L."/>
            <person name="Dong Y."/>
            <person name="Chen Y."/>
            <person name="Ding Y."/>
            <person name="Zhao R."/>
            <person name="Feng M."/>
            <person name="Zhu Y."/>
            <person name="Feng Y."/>
            <person name="Jiang X."/>
            <person name="Zhu D."/>
            <person name="Xiang H."/>
            <person name="Feng X."/>
            <person name="Li S."/>
            <person name="Wang J."/>
            <person name="Zhang G."/>
            <person name="Kronforst M.R."/>
            <person name="Wang W."/>
        </authorList>
    </citation>
    <scope>NUCLEOTIDE SEQUENCE [LARGE SCALE GENOMIC DNA]</scope>
    <source>
        <strain evidence="3">Ya'a_city_454_Pm</strain>
        <tissue evidence="3">Whole body</tissue>
    </source>
</reference>
<evidence type="ECO:0000313" key="3">
    <source>
        <dbReference type="EMBL" id="KPJ13029.1"/>
    </source>
</evidence>
<dbReference type="AlphaFoldDB" id="A0A0N1IDU1"/>
<dbReference type="EMBL" id="KQ460651">
    <property type="protein sequence ID" value="KPJ13029.1"/>
    <property type="molecule type" value="Genomic_DNA"/>
</dbReference>
<protein>
    <recommendedName>
        <fullName evidence="2">Schwannomin interacting protein 1 C-terminal domain-containing protein</fullName>
    </recommendedName>
</protein>
<proteinExistence type="predicted"/>
<feature type="region of interest" description="Disordered" evidence="1">
    <location>
        <begin position="244"/>
        <end position="266"/>
    </location>
</feature>
<feature type="domain" description="Schwannomin interacting protein 1 C-terminal" evidence="2">
    <location>
        <begin position="49"/>
        <end position="94"/>
    </location>
</feature>
<keyword evidence="4" id="KW-1185">Reference proteome</keyword>
<sequence length="560" mass="63177">MLSPRALGSAEYAKTEIGQLIITDSNPNILDKFTKIINITDEHSLHNKKRNDREEIRKRLAMDADSEEYYSLGHTDRPGKKPSLHSRLQNGNYLLGKVCSTGPAPQSRRVCEVDCAEAVHGSVSHSRPQPLCARARPEPPRAAPHTVKLADAPERNRPDAPLRAKSVNLAERPRCQYVRSVRSADSKRSRFPDKQFFPKRRPSPDIKNVTKPCEIVVKQQRRKKIEKIPLALSVQNITIPMRYDPNRSISKRPDTHQHNDTKTKFFNPKQVGENKRLCHTVGGKETENKLLVQISEAEQVTDFERILNRNAGVWERARGHVWRASVAHASAASDGSASLLPRSSYSLHAVSEAYHRLFQQHEESVRPLVERYREDTVAEQKQRPTPSVLQNDWYDNLHDLAEFYEDDQLLHREIETITDNLIDKEVKATEVSPRNKNFKVNLADLIGLHVSVEGVSPIGRDDRGPSPEAECGATDEKEWLTPSMSSNLDDRSTSERSANVDSLVENLDSIQLGYDAKVPTITFSNYCEGRVKSDSPDNTDAVIHLSVPSIKSTDEARPPM</sequence>
<dbReference type="Proteomes" id="UP000053240">
    <property type="component" value="Unassembled WGS sequence"/>
</dbReference>
<accession>A0A0N1IDU1</accession>
<dbReference type="InterPro" id="IPR015649">
    <property type="entry name" value="SCHIP_1_C"/>
</dbReference>
<evidence type="ECO:0000256" key="1">
    <source>
        <dbReference type="SAM" id="MobiDB-lite"/>
    </source>
</evidence>
<organism evidence="3 4">
    <name type="scientific">Papilio machaon</name>
    <name type="common">Old World swallowtail butterfly</name>
    <dbReference type="NCBI Taxonomy" id="76193"/>
    <lineage>
        <taxon>Eukaryota</taxon>
        <taxon>Metazoa</taxon>
        <taxon>Ecdysozoa</taxon>
        <taxon>Arthropoda</taxon>
        <taxon>Hexapoda</taxon>
        <taxon>Insecta</taxon>
        <taxon>Pterygota</taxon>
        <taxon>Neoptera</taxon>
        <taxon>Endopterygota</taxon>
        <taxon>Lepidoptera</taxon>
        <taxon>Glossata</taxon>
        <taxon>Ditrysia</taxon>
        <taxon>Papilionoidea</taxon>
        <taxon>Papilionidae</taxon>
        <taxon>Papilioninae</taxon>
        <taxon>Papilio</taxon>
    </lineage>
</organism>